<dbReference type="GeneTree" id="ENSGT00940000161329"/>
<dbReference type="Bgee" id="ENSDARG00000009844">
    <property type="expression patterns" value="Expressed in mature ovarian follicle and 19 other cell types or tissues"/>
</dbReference>
<dbReference type="STRING" id="7955.ENSDARP00000011527"/>
<keyword evidence="22" id="KW-1267">Proteomics identification</keyword>
<evidence type="ECO:0000259" key="16">
    <source>
        <dbReference type="PROSITE" id="PS50056"/>
    </source>
</evidence>
<dbReference type="GO" id="GO:0004722">
    <property type="term" value="F:protein serine/threonine phosphatase activity"/>
    <property type="evidence" value="ECO:0007669"/>
    <property type="project" value="UniProtKB-EC"/>
</dbReference>
<evidence type="ECO:0000313" key="20">
    <source>
        <dbReference type="RefSeq" id="NP_001034709.1"/>
    </source>
</evidence>
<dbReference type="InterPro" id="IPR029021">
    <property type="entry name" value="Prot-tyrosine_phosphatase-like"/>
</dbReference>
<organism evidence="17">
    <name type="scientific">Danio rerio</name>
    <name type="common">Zebrafish</name>
    <name type="synonym">Brachydanio rerio</name>
    <dbReference type="NCBI Taxonomy" id="7955"/>
    <lineage>
        <taxon>Eukaryota</taxon>
        <taxon>Metazoa</taxon>
        <taxon>Chordata</taxon>
        <taxon>Craniata</taxon>
        <taxon>Vertebrata</taxon>
        <taxon>Euteleostomi</taxon>
        <taxon>Actinopterygii</taxon>
        <taxon>Neopterygii</taxon>
        <taxon>Teleostei</taxon>
        <taxon>Ostariophysi</taxon>
        <taxon>Cypriniformes</taxon>
        <taxon>Danionidae</taxon>
        <taxon>Danioninae</taxon>
        <taxon>Danio</taxon>
    </lineage>
</organism>
<name>Q5RGP5_DANRE</name>
<keyword evidence="6" id="KW-0963">Cytoplasm</keyword>
<evidence type="ECO:0000313" key="18">
    <source>
        <dbReference type="Ensembl" id="ENSDARP00000011527"/>
    </source>
</evidence>
<reference evidence="20" key="6">
    <citation type="submission" date="2025-04" db="UniProtKB">
        <authorList>
            <consortium name="RefSeq"/>
        </authorList>
    </citation>
    <scope>IDENTIFICATION</scope>
    <source>
        <strain evidence="20">Tuebingen</strain>
    </source>
</reference>
<keyword evidence="19" id="KW-1185">Reference proteome</keyword>
<evidence type="ECO:0000256" key="5">
    <source>
        <dbReference type="ARBA" id="ARBA00013081"/>
    </source>
</evidence>
<dbReference type="InterPro" id="IPR000387">
    <property type="entry name" value="Tyr_Pase_dom"/>
</dbReference>
<keyword evidence="7" id="KW-0378">Hydrolase</keyword>
<comment type="function">
    <text evidence="12">Protein phosphatase that mediates dephosphorylation of proteins phosphorylated on Tyr and Ser/Thr residues. In vitro, it can dephosphorylate p44-ERK1 (MAPK3) but not p54 SAPK-beta (MAPK10) in vitro. Able to enhance activation of JNK and p38 (MAPK14).</text>
</comment>
<dbReference type="EC" id="3.1.3.16" evidence="5"/>
<dbReference type="Ensembl" id="ENSDART00000004842.8">
    <property type="protein sequence ID" value="ENSDARP00000011527.7"/>
    <property type="gene ID" value="ENSDARG00000009844.8"/>
</dbReference>
<evidence type="ECO:0000256" key="7">
    <source>
        <dbReference type="ARBA" id="ARBA00022801"/>
    </source>
</evidence>
<dbReference type="Proteomes" id="UP000000437">
    <property type="component" value="Chromosome 20"/>
</dbReference>
<dbReference type="GO" id="GO:0005829">
    <property type="term" value="C:cytosol"/>
    <property type="evidence" value="ECO:0007669"/>
    <property type="project" value="UniProtKB-SubCell"/>
</dbReference>
<evidence type="ECO:0000256" key="12">
    <source>
        <dbReference type="ARBA" id="ARBA00053915"/>
    </source>
</evidence>
<proteinExistence type="evidence at protein level"/>
<dbReference type="OMA" id="CESKPPH"/>
<evidence type="ECO:0000256" key="9">
    <source>
        <dbReference type="ARBA" id="ARBA00023242"/>
    </source>
</evidence>
<reference evidence="18" key="4">
    <citation type="submission" date="2013-08" db="UniProtKB">
        <authorList>
            <consortium name="Ensembl"/>
        </authorList>
    </citation>
    <scope>IDENTIFICATION</scope>
    <source>
        <strain evidence="18">Tuebingen</strain>
    </source>
</reference>
<dbReference type="EMBL" id="BC121761">
    <property type="protein sequence ID" value="AAI21762.1"/>
    <property type="molecule type" value="mRNA"/>
</dbReference>
<dbReference type="InterPro" id="IPR057023">
    <property type="entry name" value="PTP-SAK"/>
</dbReference>
<evidence type="ECO:0000313" key="19">
    <source>
        <dbReference type="Proteomes" id="UP000000437"/>
    </source>
</evidence>
<dbReference type="GeneID" id="323834"/>
<gene>
    <name evidence="18 20 21" type="primary">dusp23a</name>
    <name evidence="20" type="synonym">fc11c10</name>
    <name evidence="17 20" type="synonym">si:dkeyp-95d10.1</name>
    <name evidence="20" type="synonym">wu:fc11c10</name>
</gene>
<dbReference type="PaxDb" id="7955-ENSDARP00000011527"/>
<sequence>MSSQQNPAEPPNFSWVEPCKLAGLARPTMVHHYRYLLDHGIKHLVSLLEIKPPNYEKCPELSLHQISIVDFTPPSRSQILQFLSIVEKANAKGEGVAVHCAHGHGRTGTMLACYLVKSRHLSGEEAIKEIRRLREGSVETKEQEQAVIDFHNYIHSGCQKH</sequence>
<comment type="catalytic activity">
    <reaction evidence="11">
        <text>O-phospho-L-threonyl-[protein] + H2O = L-threonyl-[protein] + phosphate</text>
        <dbReference type="Rhea" id="RHEA:47004"/>
        <dbReference type="Rhea" id="RHEA-COMP:11060"/>
        <dbReference type="Rhea" id="RHEA-COMP:11605"/>
        <dbReference type="ChEBI" id="CHEBI:15377"/>
        <dbReference type="ChEBI" id="CHEBI:30013"/>
        <dbReference type="ChEBI" id="CHEBI:43474"/>
        <dbReference type="ChEBI" id="CHEBI:61977"/>
        <dbReference type="EC" id="3.1.3.16"/>
    </reaction>
</comment>
<evidence type="ECO:0000256" key="8">
    <source>
        <dbReference type="ARBA" id="ARBA00022912"/>
    </source>
</evidence>
<dbReference type="Pfam" id="PF22784">
    <property type="entry name" value="PTP-SAK"/>
    <property type="match status" value="1"/>
</dbReference>
<dbReference type="CDD" id="cd14504">
    <property type="entry name" value="DUSP23"/>
    <property type="match status" value="1"/>
</dbReference>
<dbReference type="SMR" id="Q5RGP5"/>
<dbReference type="AlphaFoldDB" id="Q5RGP5"/>
<dbReference type="ZFIN" id="ZDB-GENE-030131-2554">
    <property type="gene designation" value="dusp23a"/>
</dbReference>
<accession>A0A2R8QLE9</accession>
<dbReference type="PROSITE" id="PS50056">
    <property type="entry name" value="TYR_PHOSPHATASE_2"/>
    <property type="match status" value="1"/>
</dbReference>
<evidence type="ECO:0000256" key="3">
    <source>
        <dbReference type="ARBA" id="ARBA00008601"/>
    </source>
</evidence>
<dbReference type="Gene3D" id="3.90.190.10">
    <property type="entry name" value="Protein tyrosine phosphatase superfamily"/>
    <property type="match status" value="1"/>
</dbReference>
<evidence type="ECO:0000259" key="15">
    <source>
        <dbReference type="PROSITE" id="PS50054"/>
    </source>
</evidence>
<evidence type="ECO:0000256" key="1">
    <source>
        <dbReference type="ARBA" id="ARBA00004123"/>
    </source>
</evidence>
<dbReference type="GO" id="GO:0005634">
    <property type="term" value="C:nucleus"/>
    <property type="evidence" value="ECO:0007669"/>
    <property type="project" value="UniProtKB-SubCell"/>
</dbReference>
<dbReference type="Ensembl" id="ENSDART00000187253.1">
    <property type="protein sequence ID" value="ENSDARP00000155197.1"/>
    <property type="gene ID" value="ENSDARG00000114330.1"/>
</dbReference>
<dbReference type="EMBL" id="BX784041">
    <property type="status" value="NOT_ANNOTATED_CDS"/>
    <property type="molecule type" value="Genomic_DNA"/>
</dbReference>
<reference evidence="18 19" key="3">
    <citation type="journal article" date="2013" name="Nature">
        <title>The zebrafish reference genome sequence and its relationship to the human genome.</title>
        <authorList>
            <consortium name="Genome Reference Consortium Zebrafish"/>
            <person name="Howe K."/>
            <person name="Clark M.D."/>
            <person name="Torroja C.F."/>
            <person name="Torrance J."/>
            <person name="Berthelot C."/>
            <person name="Muffato M."/>
            <person name="Collins J.E."/>
            <person name="Humphray S."/>
            <person name="McLaren K."/>
            <person name="Matthews L."/>
            <person name="McLaren S."/>
            <person name="Sealy I."/>
            <person name="Caccamo M."/>
            <person name="Churcher C."/>
            <person name="Scott C."/>
            <person name="Barrett J.C."/>
            <person name="Koch R."/>
            <person name="Rauch G.J."/>
            <person name="White S."/>
            <person name="Chow W."/>
            <person name="Kilian B."/>
            <person name="Quintais L.T."/>
            <person name="Guerra-Assuncao J.A."/>
            <person name="Zhou Y."/>
            <person name="Gu Y."/>
            <person name="Yen J."/>
            <person name="Vogel J.H."/>
            <person name="Eyre T."/>
            <person name="Redmond S."/>
            <person name="Banerjee R."/>
            <person name="Chi J."/>
            <person name="Fu B."/>
            <person name="Langley E."/>
            <person name="Maguire S.F."/>
            <person name="Laird G.K."/>
            <person name="Lloyd D."/>
            <person name="Kenyon E."/>
            <person name="Donaldson S."/>
            <person name="Sehra H."/>
            <person name="Almeida-King J."/>
            <person name="Loveland J."/>
            <person name="Trevanion S."/>
            <person name="Jones M."/>
            <person name="Quail M."/>
            <person name="Willey D."/>
            <person name="Hunt A."/>
            <person name="Burton J."/>
            <person name="Sims S."/>
            <person name="McLay K."/>
            <person name="Plumb B."/>
            <person name="Davis J."/>
            <person name="Clee C."/>
            <person name="Oliver K."/>
            <person name="Clark R."/>
            <person name="Riddle C."/>
            <person name="Elliot D."/>
            <person name="Eliott D."/>
            <person name="Threadgold G."/>
            <person name="Harden G."/>
            <person name="Ware D."/>
            <person name="Begum S."/>
            <person name="Mortimore B."/>
            <person name="Mortimer B."/>
            <person name="Kerry G."/>
            <person name="Heath P."/>
            <person name="Phillimore B."/>
            <person name="Tracey A."/>
            <person name="Corby N."/>
            <person name="Dunn M."/>
            <person name="Johnson C."/>
            <person name="Wood J."/>
            <person name="Clark S."/>
            <person name="Pelan S."/>
            <person name="Griffiths G."/>
            <person name="Smith M."/>
            <person name="Glithero R."/>
            <person name="Howden P."/>
            <person name="Barker N."/>
            <person name="Lloyd C."/>
            <person name="Stevens C."/>
            <person name="Harley J."/>
            <person name="Holt K."/>
            <person name="Panagiotidis G."/>
            <person name="Lovell J."/>
            <person name="Beasley H."/>
            <person name="Henderson C."/>
            <person name="Gordon D."/>
            <person name="Auger K."/>
            <person name="Wright D."/>
            <person name="Collins J."/>
            <person name="Raisen C."/>
            <person name="Dyer L."/>
            <person name="Leung K."/>
            <person name="Robertson L."/>
            <person name="Ambridge K."/>
            <person name="Leongamornlert D."/>
            <person name="McGuire S."/>
            <person name="Gilderthorp R."/>
            <person name="Griffiths C."/>
            <person name="Manthravadi D."/>
            <person name="Nichol S."/>
            <person name="Barker G."/>
            <person name="Whitehead S."/>
            <person name="Kay M."/>
            <person name="Brown J."/>
            <person name="Murnane C."/>
            <person name="Gray E."/>
            <person name="Humphries M."/>
            <person name="Sycamore N."/>
            <person name="Barker D."/>
            <person name="Saunders D."/>
            <person name="Wallis J."/>
            <person name="Babbage A."/>
            <person name="Hammond S."/>
            <person name="Mashreghi-Mohammadi M."/>
            <person name="Barr L."/>
            <person name="Martin S."/>
            <person name="Wray P."/>
            <person name="Ellington A."/>
            <person name="Matthews N."/>
            <person name="Ellwood M."/>
            <person name="Woodmansey R."/>
            <person name="Clark G."/>
            <person name="Cooper J."/>
            <person name="Cooper J."/>
            <person name="Tromans A."/>
            <person name="Grafham D."/>
            <person name="Skuce C."/>
            <person name="Pandian R."/>
            <person name="Andrews R."/>
            <person name="Harrison E."/>
            <person name="Kimberley A."/>
            <person name="Garnett J."/>
            <person name="Fosker N."/>
            <person name="Hall R."/>
            <person name="Garner P."/>
            <person name="Kelly D."/>
            <person name="Bird C."/>
            <person name="Palmer S."/>
            <person name="Gehring I."/>
            <person name="Berger A."/>
            <person name="Dooley C.M."/>
            <person name="Ersan-Urun Z."/>
            <person name="Eser C."/>
            <person name="Geiger H."/>
            <person name="Geisler M."/>
            <person name="Karotki L."/>
            <person name="Kirn A."/>
            <person name="Konantz J."/>
            <person name="Konantz M."/>
            <person name="Oberlander M."/>
            <person name="Rudolph-Geiger S."/>
            <person name="Teucke M."/>
            <person name="Lanz C."/>
            <person name="Raddatz G."/>
            <person name="Osoegawa K."/>
            <person name="Zhu B."/>
            <person name="Rapp A."/>
            <person name="Widaa S."/>
            <person name="Langford C."/>
            <person name="Yang F."/>
            <person name="Schuster S.C."/>
            <person name="Carter N.P."/>
            <person name="Harrow J."/>
            <person name="Ning Z."/>
            <person name="Herrero J."/>
            <person name="Searle S.M."/>
            <person name="Enright A."/>
            <person name="Geisler R."/>
            <person name="Plasterk R.H."/>
            <person name="Lee C."/>
            <person name="Westerfield M."/>
            <person name="de Jong P.J."/>
            <person name="Zon L.I."/>
            <person name="Postlethwait J.H."/>
            <person name="Nusslein-Volhard C."/>
            <person name="Hubbard T.J."/>
            <person name="Roest Crollius H."/>
            <person name="Rogers J."/>
            <person name="Stemple D.L."/>
        </authorList>
    </citation>
    <scope>NUCLEOTIDE SEQUENCE [LARGE SCALE GENOMIC DNA]</scope>
    <source>
        <strain evidence="18">Tuebingen</strain>
    </source>
</reference>
<feature type="domain" description="Tyrosine specific protein phosphatases" evidence="16">
    <location>
        <begin position="80"/>
        <end position="145"/>
    </location>
</feature>
<accession>Q5RGP5</accession>
<dbReference type="PANTHER" id="PTHR23339">
    <property type="entry name" value="TYROSINE SPECIFIC PROTEIN PHOSPHATASE AND DUAL SPECIFICITY PROTEIN PHOSPHATASE"/>
    <property type="match status" value="1"/>
</dbReference>
<dbReference type="SUPFAM" id="SSF52799">
    <property type="entry name" value="(Phosphotyrosine protein) phosphatases II"/>
    <property type="match status" value="1"/>
</dbReference>
<dbReference type="CTD" id="323834"/>
<feature type="domain" description="Tyrosine-protein phosphatase" evidence="15">
    <location>
        <begin position="12"/>
        <end position="159"/>
    </location>
</feature>
<dbReference type="PROSITE" id="PS50054">
    <property type="entry name" value="TYR_PHOSPHATASE_DUAL"/>
    <property type="match status" value="1"/>
</dbReference>
<evidence type="ECO:0000256" key="14">
    <source>
        <dbReference type="ARBA" id="ARBA00081937"/>
    </source>
</evidence>
<dbReference type="HOGENOM" id="CLU_047330_4_2_1"/>
<evidence type="ECO:0000313" key="21">
    <source>
        <dbReference type="ZFIN" id="ZDB-GENE-030131-2554"/>
    </source>
</evidence>
<dbReference type="SMART" id="SM00404">
    <property type="entry name" value="PTPc_motif"/>
    <property type="match status" value="1"/>
</dbReference>
<dbReference type="eggNOG" id="KOG1720">
    <property type="taxonomic scope" value="Eukaryota"/>
</dbReference>
<reference evidence="20" key="5">
    <citation type="journal article" date="2018" name="Dis. Model. Mech.">
        <title>Generation of a double binary transgenic zebrafish model to study myeloid gene regulation in response to oncogene activation in melanocytes.</title>
        <authorList>
            <person name="Kenyon A."/>
            <person name="Gavriouchkina D."/>
            <person name="Zorman J."/>
            <person name="Chong-Morrison V."/>
            <person name="Napolitani G."/>
            <person name="Cerundolo V."/>
            <person name="Sauka-Spengler T."/>
        </authorList>
    </citation>
    <scope>NUCLEOTIDE SEQUENCE</scope>
    <source>
        <strain evidence="20">Tuebingen</strain>
    </source>
</reference>
<dbReference type="FunFam" id="3.90.190.10:FF:000063">
    <property type="entry name" value="Dual specificity phosphatase 23"/>
    <property type="match status" value="1"/>
</dbReference>
<comment type="catalytic activity">
    <reaction evidence="10">
        <text>O-phospho-L-seryl-[protein] + H2O = L-seryl-[protein] + phosphate</text>
        <dbReference type="Rhea" id="RHEA:20629"/>
        <dbReference type="Rhea" id="RHEA-COMP:9863"/>
        <dbReference type="Rhea" id="RHEA-COMP:11604"/>
        <dbReference type="ChEBI" id="CHEBI:15377"/>
        <dbReference type="ChEBI" id="CHEBI:29999"/>
        <dbReference type="ChEBI" id="CHEBI:43474"/>
        <dbReference type="ChEBI" id="CHEBI:83421"/>
        <dbReference type="EC" id="3.1.3.16"/>
    </reaction>
</comment>
<dbReference type="OrthoDB" id="432447at2759"/>
<dbReference type="GO" id="GO:0005737">
    <property type="term" value="C:cytoplasm"/>
    <property type="evidence" value="ECO:0000318"/>
    <property type="project" value="GO_Central"/>
</dbReference>
<dbReference type="KEGG" id="dre:323834"/>
<evidence type="ECO:0000256" key="4">
    <source>
        <dbReference type="ARBA" id="ARBA00013064"/>
    </source>
</evidence>
<evidence type="ECO:0000256" key="13">
    <source>
        <dbReference type="ARBA" id="ARBA00068789"/>
    </source>
</evidence>
<dbReference type="InterPro" id="IPR003595">
    <property type="entry name" value="Tyr_Pase_cat"/>
</dbReference>
<evidence type="ECO:0000256" key="11">
    <source>
        <dbReference type="ARBA" id="ARBA00048336"/>
    </source>
</evidence>
<dbReference type="EC" id="3.1.3.48" evidence="4"/>
<dbReference type="InterPro" id="IPR016130">
    <property type="entry name" value="Tyr_Pase_AS"/>
</dbReference>
<evidence type="ECO:0000256" key="10">
    <source>
        <dbReference type="ARBA" id="ARBA00047761"/>
    </source>
</evidence>
<evidence type="ECO:0007829" key="22">
    <source>
        <dbReference type="PeptideAtlas" id="Q5RGP5"/>
    </source>
</evidence>
<reference evidence="17" key="1">
    <citation type="submission" date="2006-08" db="EMBL/GenBank/DDBJ databases">
        <authorList>
            <consortium name="NIH - Zebrafish Gene Collection (ZGC) project"/>
        </authorList>
    </citation>
    <scope>NUCLEOTIDE SEQUENCE [LARGE SCALE MRNA]</scope>
    <source>
        <tissue evidence="17">Olfactory epithelium</tissue>
    </source>
</reference>
<protein>
    <recommendedName>
        <fullName evidence="13">Dual specificity protein phosphatase 23</fullName>
        <ecNumber evidence="5">3.1.3.16</ecNumber>
        <ecNumber evidence="4">3.1.3.48</ecNumber>
    </recommendedName>
    <alternativeName>
        <fullName evidence="14">Low molecular mass dual specificity phosphatase 3</fullName>
    </alternativeName>
</protein>
<dbReference type="SMART" id="SM00195">
    <property type="entry name" value="DSPc"/>
    <property type="match status" value="1"/>
</dbReference>
<dbReference type="GO" id="GO:0060271">
    <property type="term" value="P:cilium assembly"/>
    <property type="evidence" value="ECO:0000318"/>
    <property type="project" value="GO_Central"/>
</dbReference>
<comment type="subcellular location">
    <subcellularLocation>
        <location evidence="2">Cytoplasm</location>
        <location evidence="2">Cytosol</location>
    </subcellularLocation>
    <subcellularLocation>
        <location evidence="1">Nucleus</location>
    </subcellularLocation>
</comment>
<dbReference type="GO" id="GO:0004725">
    <property type="term" value="F:protein tyrosine phosphatase activity"/>
    <property type="evidence" value="ECO:0000318"/>
    <property type="project" value="GO_Central"/>
</dbReference>
<dbReference type="AGR" id="ZFIN:ZDB-GENE-030131-2554"/>
<dbReference type="RefSeq" id="NP_001034709.1">
    <property type="nucleotide sequence ID" value="NM_001039620.1"/>
</dbReference>
<dbReference type="PROSITE" id="PS00383">
    <property type="entry name" value="TYR_PHOSPHATASE_1"/>
    <property type="match status" value="1"/>
</dbReference>
<dbReference type="InterPro" id="IPR050561">
    <property type="entry name" value="PTP"/>
</dbReference>
<keyword evidence="8" id="KW-0904">Protein phosphatase</keyword>
<dbReference type="InterPro" id="IPR020422">
    <property type="entry name" value="TYR_PHOSPHATASE_DUAL_dom"/>
</dbReference>
<keyword evidence="9" id="KW-0539">Nucleus</keyword>
<comment type="similarity">
    <text evidence="3">Belongs to the protein-tyrosine phosphatase family. Non-receptor class dual specificity subfamily.</text>
</comment>
<evidence type="ECO:0000313" key="17">
    <source>
        <dbReference type="EMBL" id="AAI21762.1"/>
    </source>
</evidence>
<evidence type="ECO:0000256" key="2">
    <source>
        <dbReference type="ARBA" id="ARBA00004514"/>
    </source>
</evidence>
<evidence type="ECO:0000256" key="6">
    <source>
        <dbReference type="ARBA" id="ARBA00022490"/>
    </source>
</evidence>
<reference evidence="20" key="2">
    <citation type="journal article" date="2011" name="Dev. Biol.">
        <title>A screen for hoxb1-regulated genes identifies ppp1r14al as a regulator of the rhombomere 4 Fgf-signaling center.</title>
        <authorList>
            <person name="Choe S.K."/>
            <person name="Zhang X."/>
            <person name="Hirsch N."/>
            <person name="Straubhaar J."/>
            <person name="Sagerstrom C.G."/>
        </authorList>
    </citation>
    <scope>NUCLEOTIDE SEQUENCE</scope>
    <source>
        <strain evidence="20">Tuebingen</strain>
    </source>
</reference>